<dbReference type="Gene3D" id="1.10.3210.10">
    <property type="entry name" value="Hypothetical protein af1432"/>
    <property type="match status" value="1"/>
</dbReference>
<sequence>MRIMDAFLARQPIFDRGLKIYGYELLYRQSRDNFFSGIDDDQATAELIYNTFLVMGLQDLTDGSNAFINFSKKLIDSDIPFLLPKENIVVEILERDQVTPATVEACKKMKAMGYKLALDDFVADQNNLPLIEMADIIKIEFPAVSKNEQSSLMKRCGKNVKFLAEKIETREEFRQAAAMGYDLFQGYFFSKPAIIQSKEVVTLNVNLFSVLEELNSAEPSYGVMANIIKSDLGLSYKLLKLANSVYMGSKNKIQSIPHALSFIGIKEMHQWIALMLLKDMQNVENAELIKQSLIRGKFMELLASELYPQSESSGFFFTGIFSAIDVLLNSPMEQVLKGLPLSIQVKQALLGAENEQRQLLNFVTAWEKGHWEKAADRYTMSRKFMELYFEALKWTQKLNY</sequence>
<dbReference type="eggNOG" id="COG3434">
    <property type="taxonomic scope" value="Bacteria"/>
</dbReference>
<evidence type="ECO:0000313" key="4">
    <source>
        <dbReference type="Proteomes" id="UP000001946"/>
    </source>
</evidence>
<keyword evidence="4" id="KW-1185">Reference proteome</keyword>
<dbReference type="PROSITE" id="PS51833">
    <property type="entry name" value="HDOD"/>
    <property type="match status" value="1"/>
</dbReference>
<dbReference type="Proteomes" id="UP000001946">
    <property type="component" value="Chromosome"/>
</dbReference>
<dbReference type="Gene3D" id="3.20.20.450">
    <property type="entry name" value="EAL domain"/>
    <property type="match status" value="1"/>
</dbReference>
<dbReference type="InterPro" id="IPR013976">
    <property type="entry name" value="HDOD"/>
</dbReference>
<proteinExistence type="predicted"/>
<dbReference type="InterPro" id="IPR014408">
    <property type="entry name" value="dGMP_Pdiesterase_EAL/HD-GYP"/>
</dbReference>
<feature type="domain" description="HDOD" evidence="2">
    <location>
        <begin position="200"/>
        <end position="387"/>
    </location>
</feature>
<dbReference type="PANTHER" id="PTHR33525:SF4">
    <property type="entry name" value="CYCLIC DI-GMP PHOSPHODIESTERASE CDGJ"/>
    <property type="match status" value="1"/>
</dbReference>
<evidence type="ECO:0000259" key="2">
    <source>
        <dbReference type="PROSITE" id="PS51833"/>
    </source>
</evidence>
<dbReference type="AlphaFoldDB" id="Q250P1"/>
<dbReference type="KEGG" id="dsy:DSY0462"/>
<dbReference type="HOGENOM" id="CLU_044951_2_0_9"/>
<dbReference type="STRING" id="138119.DSY0462"/>
<evidence type="ECO:0000259" key="1">
    <source>
        <dbReference type="PROSITE" id="PS50883"/>
    </source>
</evidence>
<dbReference type="InterPro" id="IPR035919">
    <property type="entry name" value="EAL_sf"/>
</dbReference>
<dbReference type="EMBL" id="AP008230">
    <property type="protein sequence ID" value="BAE82251.1"/>
    <property type="molecule type" value="Genomic_DNA"/>
</dbReference>
<feature type="domain" description="EAL" evidence="1">
    <location>
        <begin position="1"/>
        <end position="206"/>
    </location>
</feature>
<dbReference type="InterPro" id="IPR001633">
    <property type="entry name" value="EAL_dom"/>
</dbReference>
<dbReference type="PIRSF" id="PIRSF003180">
    <property type="entry name" value="DiGMPpdiest_YuxH"/>
    <property type="match status" value="1"/>
</dbReference>
<organism evidence="3 4">
    <name type="scientific">Desulfitobacterium hafniense (strain Y51)</name>
    <dbReference type="NCBI Taxonomy" id="138119"/>
    <lineage>
        <taxon>Bacteria</taxon>
        <taxon>Bacillati</taxon>
        <taxon>Bacillota</taxon>
        <taxon>Clostridia</taxon>
        <taxon>Eubacteriales</taxon>
        <taxon>Desulfitobacteriaceae</taxon>
        <taxon>Desulfitobacterium</taxon>
    </lineage>
</organism>
<dbReference type="SUPFAM" id="SSF109604">
    <property type="entry name" value="HD-domain/PDEase-like"/>
    <property type="match status" value="1"/>
</dbReference>
<dbReference type="InterPro" id="IPR052340">
    <property type="entry name" value="RNase_Y/CdgJ"/>
</dbReference>
<accession>Q250P1</accession>
<evidence type="ECO:0008006" key="5">
    <source>
        <dbReference type="Google" id="ProtNLM"/>
    </source>
</evidence>
<dbReference type="Pfam" id="PF00563">
    <property type="entry name" value="EAL"/>
    <property type="match status" value="1"/>
</dbReference>
<reference evidence="3 4" key="1">
    <citation type="journal article" date="2006" name="J. Bacteriol.">
        <title>Complete genome sequence of the dehalorespiring bacterium Desulfitobacterium hafniense Y51 and comparison with Dehalococcoides ethenogenes 195.</title>
        <authorList>
            <person name="Nonaka H."/>
            <person name="Keresztes G."/>
            <person name="Shinoda Y."/>
            <person name="Ikenaga Y."/>
            <person name="Abe M."/>
            <person name="Naito K."/>
            <person name="Inatomi K."/>
            <person name="Furukawa K."/>
            <person name="Inui M."/>
            <person name="Yukawa H."/>
        </authorList>
    </citation>
    <scope>NUCLEOTIDE SEQUENCE [LARGE SCALE GENOMIC DNA]</scope>
    <source>
        <strain evidence="3 4">Y51</strain>
    </source>
</reference>
<dbReference type="SMART" id="SM00052">
    <property type="entry name" value="EAL"/>
    <property type="match status" value="1"/>
</dbReference>
<evidence type="ECO:0000313" key="3">
    <source>
        <dbReference type="EMBL" id="BAE82251.1"/>
    </source>
</evidence>
<gene>
    <name evidence="3" type="ordered locus">DSY0462</name>
</gene>
<dbReference type="SUPFAM" id="SSF141868">
    <property type="entry name" value="EAL domain-like"/>
    <property type="match status" value="1"/>
</dbReference>
<dbReference type="PROSITE" id="PS50883">
    <property type="entry name" value="EAL"/>
    <property type="match status" value="1"/>
</dbReference>
<dbReference type="PANTHER" id="PTHR33525">
    <property type="match status" value="1"/>
</dbReference>
<protein>
    <recommendedName>
        <fullName evidence="5">Diguanylate phosphodiesterase</fullName>
    </recommendedName>
</protein>
<dbReference type="Pfam" id="PF08668">
    <property type="entry name" value="HDOD"/>
    <property type="match status" value="1"/>
</dbReference>
<name>Q250P1_DESHY</name>